<evidence type="ECO:0000256" key="5">
    <source>
        <dbReference type="SAM" id="MobiDB-lite"/>
    </source>
</evidence>
<reference evidence="8" key="1">
    <citation type="submission" date="2025-08" db="UniProtKB">
        <authorList>
            <consortium name="RefSeq"/>
        </authorList>
    </citation>
    <scope>IDENTIFICATION</scope>
</reference>
<dbReference type="PANTHER" id="PTHR16465">
    <property type="entry name" value="NUCLEASE-RELATED"/>
    <property type="match status" value="1"/>
</dbReference>
<keyword evidence="2 4" id="KW-0863">Zinc-finger</keyword>
<organism evidence="7 8">
    <name type="scientific">Dioscorea cayennensis subsp. rotundata</name>
    <name type="common">White Guinea yam</name>
    <name type="synonym">Dioscorea rotundata</name>
    <dbReference type="NCBI Taxonomy" id="55577"/>
    <lineage>
        <taxon>Eukaryota</taxon>
        <taxon>Viridiplantae</taxon>
        <taxon>Streptophyta</taxon>
        <taxon>Embryophyta</taxon>
        <taxon>Tracheophyta</taxon>
        <taxon>Spermatophyta</taxon>
        <taxon>Magnoliopsida</taxon>
        <taxon>Liliopsida</taxon>
        <taxon>Dioscoreales</taxon>
        <taxon>Dioscoreaceae</taxon>
        <taxon>Dioscorea</taxon>
    </lineage>
</organism>
<dbReference type="InterPro" id="IPR000571">
    <property type="entry name" value="Znf_CCCH"/>
</dbReference>
<accession>A0AB40BPG7</accession>
<dbReference type="PROSITE" id="PS50103">
    <property type="entry name" value="ZF_C3H1"/>
    <property type="match status" value="1"/>
</dbReference>
<keyword evidence="7" id="KW-1185">Reference proteome</keyword>
<feature type="zinc finger region" description="C3H1-type" evidence="4">
    <location>
        <begin position="59"/>
        <end position="87"/>
    </location>
</feature>
<dbReference type="AlphaFoldDB" id="A0AB40BPG7"/>
<feature type="region of interest" description="Disordered" evidence="5">
    <location>
        <begin position="133"/>
        <end position="157"/>
    </location>
</feature>
<dbReference type="Gene3D" id="4.10.1000.10">
    <property type="entry name" value="Zinc finger, CCCH-type"/>
    <property type="match status" value="1"/>
</dbReference>
<dbReference type="InterPro" id="IPR013085">
    <property type="entry name" value="U1-CZ_Znf_C2H2"/>
</dbReference>
<dbReference type="InterPro" id="IPR036855">
    <property type="entry name" value="Znf_CCCH_sf"/>
</dbReference>
<dbReference type="GO" id="GO:0008270">
    <property type="term" value="F:zinc ion binding"/>
    <property type="evidence" value="ECO:0007669"/>
    <property type="project" value="UniProtKB-KW"/>
</dbReference>
<evidence type="ECO:0000256" key="2">
    <source>
        <dbReference type="ARBA" id="ARBA00022771"/>
    </source>
</evidence>
<gene>
    <name evidence="8" type="primary">LOC120265379</name>
</gene>
<evidence type="ECO:0000259" key="6">
    <source>
        <dbReference type="PROSITE" id="PS50103"/>
    </source>
</evidence>
<evidence type="ECO:0000256" key="3">
    <source>
        <dbReference type="ARBA" id="ARBA00022833"/>
    </source>
</evidence>
<dbReference type="GO" id="GO:0005689">
    <property type="term" value="C:U12-type spliceosomal complex"/>
    <property type="evidence" value="ECO:0007669"/>
    <property type="project" value="TreeGrafter"/>
</dbReference>
<protein>
    <submittedName>
        <fullName evidence="8">Zinc finger CCCH domain-containing protein 3-like</fullName>
    </submittedName>
</protein>
<sequence length="157" mass="17507">MPLGKYHCDYCDKEFLDTPPARKRHLQGTQHKRARALWYDSIKADPAGGFVFLFNPMETFLRVFCHHFVRTGICKFGDSCKYFHPQHNVLNPAQNVAGTSIMRTLQPPVFPSNQPPGTNLSSGNSIGDAGISWGNLPPSLRPPPEGGYPPLPFIDWG</sequence>
<dbReference type="Pfam" id="PF00642">
    <property type="entry name" value="zf-CCCH"/>
    <property type="match status" value="1"/>
</dbReference>
<dbReference type="GeneID" id="120265379"/>
<keyword evidence="1 4" id="KW-0479">Metal-binding</keyword>
<dbReference type="PANTHER" id="PTHR16465:SF0">
    <property type="entry name" value="ZINC FINGER MATRIN-TYPE PROTEIN 5"/>
    <property type="match status" value="1"/>
</dbReference>
<dbReference type="SMART" id="SM00356">
    <property type="entry name" value="ZnF_C3H1"/>
    <property type="match status" value="1"/>
</dbReference>
<dbReference type="Pfam" id="PF06220">
    <property type="entry name" value="zf-U1"/>
    <property type="match status" value="1"/>
</dbReference>
<proteinExistence type="predicted"/>
<evidence type="ECO:0000256" key="1">
    <source>
        <dbReference type="ARBA" id="ARBA00022723"/>
    </source>
</evidence>
<dbReference type="RefSeq" id="XP_039129186.1">
    <property type="nucleotide sequence ID" value="XM_039273252.1"/>
</dbReference>
<evidence type="ECO:0000313" key="7">
    <source>
        <dbReference type="Proteomes" id="UP001515500"/>
    </source>
</evidence>
<evidence type="ECO:0000256" key="4">
    <source>
        <dbReference type="PROSITE-ProRule" id="PRU00723"/>
    </source>
</evidence>
<dbReference type="SUPFAM" id="SSF57667">
    <property type="entry name" value="beta-beta-alpha zinc fingers"/>
    <property type="match status" value="1"/>
</dbReference>
<dbReference type="SUPFAM" id="SSF90229">
    <property type="entry name" value="CCCH zinc finger"/>
    <property type="match status" value="1"/>
</dbReference>
<dbReference type="InterPro" id="IPR036236">
    <property type="entry name" value="Znf_C2H2_sf"/>
</dbReference>
<dbReference type="Proteomes" id="UP001515500">
    <property type="component" value="Chromosome 7"/>
</dbReference>
<name>A0AB40BPG7_DIOCR</name>
<evidence type="ECO:0000313" key="8">
    <source>
        <dbReference type="RefSeq" id="XP_039129186.1"/>
    </source>
</evidence>
<dbReference type="Gene3D" id="3.30.160.60">
    <property type="entry name" value="Classic Zinc Finger"/>
    <property type="match status" value="1"/>
</dbReference>
<keyword evidence="3 4" id="KW-0862">Zinc</keyword>
<feature type="compositionally biased region" description="Pro residues" evidence="5">
    <location>
        <begin position="139"/>
        <end position="157"/>
    </location>
</feature>
<feature type="domain" description="C3H1-type" evidence="6">
    <location>
        <begin position="59"/>
        <end position="87"/>
    </location>
</feature>